<dbReference type="RefSeq" id="WP_119514666.1">
    <property type="nucleotide sequence ID" value="NZ_QXFK01000019.1"/>
</dbReference>
<proteinExistence type="predicted"/>
<keyword evidence="1" id="KW-0812">Transmembrane</keyword>
<gene>
    <name evidence="2" type="ORF">D2V04_15805</name>
</gene>
<keyword evidence="1" id="KW-1133">Transmembrane helix</keyword>
<dbReference type="AlphaFoldDB" id="A0A418ND79"/>
<feature type="transmembrane region" description="Helical" evidence="1">
    <location>
        <begin position="38"/>
        <end position="55"/>
    </location>
</feature>
<sequence>MRNFLAFSLMLVGPLLVWLIYAHFFRDFDADREWREAVTLGIAMVAGSIGVLILDSPFSRWPIFTKLIAFAAYGTVLAFAMPWIGLVAICTTGDCL</sequence>
<keyword evidence="3" id="KW-1185">Reference proteome</keyword>
<name>A0A418ND79_9SPHN</name>
<comment type="caution">
    <text evidence="2">The sequence shown here is derived from an EMBL/GenBank/DDBJ whole genome shotgun (WGS) entry which is preliminary data.</text>
</comment>
<evidence type="ECO:0000313" key="3">
    <source>
        <dbReference type="Proteomes" id="UP000285092"/>
    </source>
</evidence>
<dbReference type="EMBL" id="QXFK01000019">
    <property type="protein sequence ID" value="RIV75741.1"/>
    <property type="molecule type" value="Genomic_DNA"/>
</dbReference>
<organism evidence="2 3">
    <name type="scientific">Pelagerythrobacter aerophilus</name>
    <dbReference type="NCBI Taxonomy" id="2306995"/>
    <lineage>
        <taxon>Bacteria</taxon>
        <taxon>Pseudomonadati</taxon>
        <taxon>Pseudomonadota</taxon>
        <taxon>Alphaproteobacteria</taxon>
        <taxon>Sphingomonadales</taxon>
        <taxon>Erythrobacteraceae</taxon>
        <taxon>Pelagerythrobacter</taxon>
    </lineage>
</organism>
<keyword evidence="1" id="KW-0472">Membrane</keyword>
<evidence type="ECO:0000313" key="2">
    <source>
        <dbReference type="EMBL" id="RIV75741.1"/>
    </source>
</evidence>
<accession>A0A418ND79</accession>
<feature type="transmembrane region" description="Helical" evidence="1">
    <location>
        <begin position="67"/>
        <end position="89"/>
    </location>
</feature>
<dbReference type="Proteomes" id="UP000285092">
    <property type="component" value="Unassembled WGS sequence"/>
</dbReference>
<reference evidence="2 3" key="1">
    <citation type="submission" date="2018-08" db="EMBL/GenBank/DDBJ databases">
        <title>Altererythrobacter sp.Ery1 and Ery12, the genome sequencing of novel strains in genus Alterythrobacter.</title>
        <authorList>
            <person name="Cheng H."/>
            <person name="Wu Y.-H."/>
            <person name="Fang C."/>
            <person name="Xu X.-W."/>
        </authorList>
    </citation>
    <scope>NUCLEOTIDE SEQUENCE [LARGE SCALE GENOMIC DNA]</scope>
    <source>
        <strain evidence="2 3">Ery1</strain>
    </source>
</reference>
<protein>
    <submittedName>
        <fullName evidence="2">Uncharacterized protein</fullName>
    </submittedName>
</protein>
<evidence type="ECO:0000256" key="1">
    <source>
        <dbReference type="SAM" id="Phobius"/>
    </source>
</evidence>